<dbReference type="Proteomes" id="UP000736672">
    <property type="component" value="Unassembled WGS sequence"/>
</dbReference>
<evidence type="ECO:0000313" key="3">
    <source>
        <dbReference type="Proteomes" id="UP000736672"/>
    </source>
</evidence>
<comment type="caution">
    <text evidence="2">The sequence shown here is derived from an EMBL/GenBank/DDBJ whole genome shotgun (WGS) entry which is preliminary data.</text>
</comment>
<proteinExistence type="predicted"/>
<dbReference type="EMBL" id="JAGTJS010000002">
    <property type="protein sequence ID" value="KAH7273750.1"/>
    <property type="molecule type" value="Genomic_DNA"/>
</dbReference>
<feature type="region of interest" description="Disordered" evidence="1">
    <location>
        <begin position="97"/>
        <end position="123"/>
    </location>
</feature>
<keyword evidence="3" id="KW-1185">Reference proteome</keyword>
<evidence type="ECO:0000256" key="1">
    <source>
        <dbReference type="SAM" id="MobiDB-lite"/>
    </source>
</evidence>
<gene>
    <name evidence="2" type="ORF">B0J15DRAFT_109027</name>
</gene>
<dbReference type="AlphaFoldDB" id="A0A9P9L304"/>
<accession>A0A9P9L304</accession>
<sequence length="280" mass="31006">MSTGDDKIWSLVNKCPSGKASWWCQQPFQQPACQTARQPCFEHLVDPKQQAHRSVLEAELTNHGRPIEAGLCVPRSFGTSGTGALVTSHRLELLNRHGESSTRTGRMRSTLCSGDTQERSPERADTRNILPSVGKVSGRWARYKQVPGLAWPGSARKLVQLSQVSVEAALGAGQFTMLMNLTIKHSNLLLRHAMSTWRCHLMPQPATQLSTDGIFHIEFTSKAQAVLSPHSAFLILKPLTLSLFASPEQEKPHMLLAQQQKTCGDEPGRRIRMTAARAWP</sequence>
<protein>
    <submittedName>
        <fullName evidence="2">Uncharacterized protein</fullName>
    </submittedName>
</protein>
<name>A0A9P9L304_FUSSL</name>
<reference evidence="2" key="1">
    <citation type="journal article" date="2021" name="Nat. Commun.">
        <title>Genetic determinants of endophytism in the Arabidopsis root mycobiome.</title>
        <authorList>
            <person name="Mesny F."/>
            <person name="Miyauchi S."/>
            <person name="Thiergart T."/>
            <person name="Pickel B."/>
            <person name="Atanasova L."/>
            <person name="Karlsson M."/>
            <person name="Huettel B."/>
            <person name="Barry K.W."/>
            <person name="Haridas S."/>
            <person name="Chen C."/>
            <person name="Bauer D."/>
            <person name="Andreopoulos W."/>
            <person name="Pangilinan J."/>
            <person name="LaButti K."/>
            <person name="Riley R."/>
            <person name="Lipzen A."/>
            <person name="Clum A."/>
            <person name="Drula E."/>
            <person name="Henrissat B."/>
            <person name="Kohler A."/>
            <person name="Grigoriev I.V."/>
            <person name="Martin F.M."/>
            <person name="Hacquard S."/>
        </authorList>
    </citation>
    <scope>NUCLEOTIDE SEQUENCE</scope>
    <source>
        <strain evidence="2">FSSC 5 MPI-SDFR-AT-0091</strain>
    </source>
</reference>
<evidence type="ECO:0000313" key="2">
    <source>
        <dbReference type="EMBL" id="KAH7273750.1"/>
    </source>
</evidence>
<organism evidence="2 3">
    <name type="scientific">Fusarium solani</name>
    <name type="common">Filamentous fungus</name>
    <dbReference type="NCBI Taxonomy" id="169388"/>
    <lineage>
        <taxon>Eukaryota</taxon>
        <taxon>Fungi</taxon>
        <taxon>Dikarya</taxon>
        <taxon>Ascomycota</taxon>
        <taxon>Pezizomycotina</taxon>
        <taxon>Sordariomycetes</taxon>
        <taxon>Hypocreomycetidae</taxon>
        <taxon>Hypocreales</taxon>
        <taxon>Nectriaceae</taxon>
        <taxon>Fusarium</taxon>
        <taxon>Fusarium solani species complex</taxon>
    </lineage>
</organism>